<evidence type="ECO:0000256" key="1">
    <source>
        <dbReference type="SAM" id="MobiDB-lite"/>
    </source>
</evidence>
<protein>
    <submittedName>
        <fullName evidence="2">Uncharacterized protein</fullName>
    </submittedName>
</protein>
<feature type="region of interest" description="Disordered" evidence="1">
    <location>
        <begin position="102"/>
        <end position="123"/>
    </location>
</feature>
<gene>
    <name evidence="2" type="ORF">CI238_03602</name>
</gene>
<name>A0A167DXL0_COLIC</name>
<dbReference type="EMBL" id="LFIW01000874">
    <property type="protein sequence ID" value="KZL84464.1"/>
    <property type="molecule type" value="Genomic_DNA"/>
</dbReference>
<evidence type="ECO:0000313" key="3">
    <source>
        <dbReference type="Proteomes" id="UP000076584"/>
    </source>
</evidence>
<comment type="caution">
    <text evidence="2">The sequence shown here is derived from an EMBL/GenBank/DDBJ whole genome shotgun (WGS) entry which is preliminary data.</text>
</comment>
<feature type="region of interest" description="Disordered" evidence="1">
    <location>
        <begin position="151"/>
        <end position="185"/>
    </location>
</feature>
<reference evidence="2 3" key="1">
    <citation type="submission" date="2015-06" db="EMBL/GenBank/DDBJ databases">
        <title>Survival trade-offs in plant roots during colonization by closely related pathogenic and mutualistic fungi.</title>
        <authorList>
            <person name="Hacquard S."/>
            <person name="Kracher B."/>
            <person name="Hiruma K."/>
            <person name="Weinman A."/>
            <person name="Muench P."/>
            <person name="Garrido Oter R."/>
            <person name="Ver Loren van Themaat E."/>
            <person name="Dallerey J.-F."/>
            <person name="Damm U."/>
            <person name="Henrissat B."/>
            <person name="Lespinet O."/>
            <person name="Thon M."/>
            <person name="Kemen E."/>
            <person name="McHardy A.C."/>
            <person name="Schulze-Lefert P."/>
            <person name="O'Connell R.J."/>
        </authorList>
    </citation>
    <scope>NUCLEOTIDE SEQUENCE [LARGE SCALE GENOMIC DNA]</scope>
    <source>
        <strain evidence="2 3">MAFF 238704</strain>
    </source>
</reference>
<sequence length="441" mass="48970">MSFNRPDPMVAGNRHLAIGFKGRPVRIQDAVYSRLVKMAEDEDDCNYARCLLQQVCEIFRDEVDAQKTAEPLTKSERKYLAGWEDALETVCGLASLCLRDPLDDEDLSRPGPPALSSNDYSKRSNQGGFANKCDELFEGLVRRRHEEYGRSFCGDTTSPMSSDNRQENSCSPTSQASDTPIKTPSTVSISDSVLQALFSPSPSNPGLSKPNRHGRDLNKSELIRGLDTTALLTHFERQSRLSERRIAAELGRTSILRQAIFQDRFFGRVPSFAGTPASNNKLLDGEDYDAPDATNEINDPFLGEAQQDRSVKQVKTLFRQWRKAAAEGRIEDESLDKGIRTAKQDNNVLLDDSKIPCHKPESWLSGHGGDAPVPSSGLESVYSNEAGWPTATSEPCDDALPLTASRTQRPYHLMTNAPIFPYTYRSYHGRGFRDEGASGRK</sequence>
<proteinExistence type="predicted"/>
<dbReference type="Proteomes" id="UP000076584">
    <property type="component" value="Unassembled WGS sequence"/>
</dbReference>
<keyword evidence="3" id="KW-1185">Reference proteome</keyword>
<organism evidence="2 3">
    <name type="scientific">Colletotrichum incanum</name>
    <name type="common">Soybean anthracnose fungus</name>
    <dbReference type="NCBI Taxonomy" id="1573173"/>
    <lineage>
        <taxon>Eukaryota</taxon>
        <taxon>Fungi</taxon>
        <taxon>Dikarya</taxon>
        <taxon>Ascomycota</taxon>
        <taxon>Pezizomycotina</taxon>
        <taxon>Sordariomycetes</taxon>
        <taxon>Hypocreomycetidae</taxon>
        <taxon>Glomerellales</taxon>
        <taxon>Glomerellaceae</taxon>
        <taxon>Colletotrichum</taxon>
        <taxon>Colletotrichum spaethianum species complex</taxon>
    </lineage>
</organism>
<evidence type="ECO:0000313" key="2">
    <source>
        <dbReference type="EMBL" id="KZL84464.1"/>
    </source>
</evidence>
<feature type="region of interest" description="Disordered" evidence="1">
    <location>
        <begin position="197"/>
        <end position="216"/>
    </location>
</feature>
<feature type="compositionally biased region" description="Polar residues" evidence="1">
    <location>
        <begin position="197"/>
        <end position="206"/>
    </location>
</feature>
<feature type="region of interest" description="Disordered" evidence="1">
    <location>
        <begin position="278"/>
        <end position="306"/>
    </location>
</feature>
<feature type="compositionally biased region" description="Polar residues" evidence="1">
    <location>
        <begin position="154"/>
        <end position="185"/>
    </location>
</feature>
<dbReference type="AlphaFoldDB" id="A0A167DXL0"/>
<accession>A0A167DXL0</accession>